<dbReference type="InterPro" id="IPR053924">
    <property type="entry name" value="RecX_HTH_2nd"/>
</dbReference>
<accession>A0A811QZ88</accession>
<evidence type="ECO:0000256" key="3">
    <source>
        <dbReference type="ARBA" id="ARBA00018111"/>
    </source>
</evidence>
<evidence type="ECO:0000259" key="7">
    <source>
        <dbReference type="Pfam" id="PF21981"/>
    </source>
</evidence>
<dbReference type="Pfam" id="PF21981">
    <property type="entry name" value="RecX_HTH3"/>
    <property type="match status" value="1"/>
</dbReference>
<organism evidence="8 9">
    <name type="scientific">Miscanthus lutarioriparius</name>
    <dbReference type="NCBI Taxonomy" id="422564"/>
    <lineage>
        <taxon>Eukaryota</taxon>
        <taxon>Viridiplantae</taxon>
        <taxon>Streptophyta</taxon>
        <taxon>Embryophyta</taxon>
        <taxon>Tracheophyta</taxon>
        <taxon>Spermatophyta</taxon>
        <taxon>Magnoliopsida</taxon>
        <taxon>Liliopsida</taxon>
        <taxon>Poales</taxon>
        <taxon>Poaceae</taxon>
        <taxon>PACMAD clade</taxon>
        <taxon>Panicoideae</taxon>
        <taxon>Andropogonodae</taxon>
        <taxon>Andropogoneae</taxon>
        <taxon>Saccharinae</taxon>
        <taxon>Miscanthus</taxon>
    </lineage>
</organism>
<dbReference type="AlphaFoldDB" id="A0A811QZ88"/>
<dbReference type="PANTHER" id="PTHR33602">
    <property type="entry name" value="REGULATORY PROTEIN RECX FAMILY PROTEIN"/>
    <property type="match status" value="1"/>
</dbReference>
<feature type="chain" id="PRO_5032330755" description="Regulatory protein RecX" evidence="5">
    <location>
        <begin position="23"/>
        <end position="273"/>
    </location>
</feature>
<protein>
    <recommendedName>
        <fullName evidence="3">Regulatory protein RecX</fullName>
    </recommendedName>
</protein>
<name>A0A811QZ88_9POAL</name>
<comment type="caution">
    <text evidence="8">The sequence shown here is derived from an EMBL/GenBank/DDBJ whole genome shotgun (WGS) entry which is preliminary data.</text>
</comment>
<evidence type="ECO:0000256" key="2">
    <source>
        <dbReference type="ARBA" id="ARBA00009695"/>
    </source>
</evidence>
<dbReference type="EMBL" id="CAJGYO010000012">
    <property type="protein sequence ID" value="CAD6261837.1"/>
    <property type="molecule type" value="Genomic_DNA"/>
</dbReference>
<feature type="domain" description="RecX second three-helical" evidence="6">
    <location>
        <begin position="136"/>
        <end position="176"/>
    </location>
</feature>
<comment type="subcellular location">
    <subcellularLocation>
        <location evidence="1">Cytoplasm</location>
    </subcellularLocation>
</comment>
<reference evidence="8" key="1">
    <citation type="submission" date="2020-10" db="EMBL/GenBank/DDBJ databases">
        <authorList>
            <person name="Han B."/>
            <person name="Lu T."/>
            <person name="Zhao Q."/>
            <person name="Huang X."/>
            <person name="Zhao Y."/>
        </authorList>
    </citation>
    <scope>NUCLEOTIDE SEQUENCE</scope>
</reference>
<dbReference type="GO" id="GO:0005737">
    <property type="term" value="C:cytoplasm"/>
    <property type="evidence" value="ECO:0007669"/>
    <property type="project" value="UniProtKB-SubCell"/>
</dbReference>
<comment type="similarity">
    <text evidence="2">Belongs to the RecX family.</text>
</comment>
<dbReference type="Pfam" id="PF02631">
    <property type="entry name" value="RecX_HTH2"/>
    <property type="match status" value="1"/>
</dbReference>
<dbReference type="GO" id="GO:0006282">
    <property type="term" value="P:regulation of DNA repair"/>
    <property type="evidence" value="ECO:0007669"/>
    <property type="project" value="InterPro"/>
</dbReference>
<feature type="domain" description="RecX third three-helical" evidence="7">
    <location>
        <begin position="200"/>
        <end position="238"/>
    </location>
</feature>
<evidence type="ECO:0000313" key="9">
    <source>
        <dbReference type="Proteomes" id="UP000604825"/>
    </source>
</evidence>
<dbReference type="Proteomes" id="UP000604825">
    <property type="component" value="Unassembled WGS sequence"/>
</dbReference>
<dbReference type="InterPro" id="IPR036388">
    <property type="entry name" value="WH-like_DNA-bd_sf"/>
</dbReference>
<evidence type="ECO:0000256" key="4">
    <source>
        <dbReference type="ARBA" id="ARBA00022490"/>
    </source>
</evidence>
<evidence type="ECO:0000256" key="5">
    <source>
        <dbReference type="SAM" id="SignalP"/>
    </source>
</evidence>
<keyword evidence="4" id="KW-0963">Cytoplasm</keyword>
<dbReference type="InterPro" id="IPR053925">
    <property type="entry name" value="RecX_HTH_3rd"/>
</dbReference>
<keyword evidence="5" id="KW-0732">Signal</keyword>
<sequence>MAAGRRLLHLLPGLELCLRSRALTLLSPSRADGMARCWREPPRRKLVTFRQGAFEEGNAARDKAVPIPDELLGHCKDANGRALDLEPIGKNSANESLQFSFEEEESDDVVCEISESLVRDVEKAGIELLAARGLLNDGFYAESFSRSRWLSSTWGPRRIKQALRQKGVPEAEVDQATRRVFQDGHGHGKEATFGISEASMDHLFAQASKQWQRGQSLTLENRRARIVRWLQYRGFNWAVNNSIRPSTVGQEYKTYCFDILIQIFQFGKYECEI</sequence>
<dbReference type="OrthoDB" id="543346at2759"/>
<dbReference type="PANTHER" id="PTHR33602:SF1">
    <property type="entry name" value="REGULATORY PROTEIN RECX FAMILY PROTEIN"/>
    <property type="match status" value="1"/>
</dbReference>
<dbReference type="Gene3D" id="1.10.10.10">
    <property type="entry name" value="Winged helix-like DNA-binding domain superfamily/Winged helix DNA-binding domain"/>
    <property type="match status" value="1"/>
</dbReference>
<gene>
    <name evidence="8" type="ORF">NCGR_LOCUS45223</name>
</gene>
<evidence type="ECO:0000313" key="8">
    <source>
        <dbReference type="EMBL" id="CAD6261837.1"/>
    </source>
</evidence>
<feature type="signal peptide" evidence="5">
    <location>
        <begin position="1"/>
        <end position="22"/>
    </location>
</feature>
<evidence type="ECO:0000259" key="6">
    <source>
        <dbReference type="Pfam" id="PF02631"/>
    </source>
</evidence>
<proteinExistence type="inferred from homology"/>
<evidence type="ECO:0000256" key="1">
    <source>
        <dbReference type="ARBA" id="ARBA00004496"/>
    </source>
</evidence>
<keyword evidence="9" id="KW-1185">Reference proteome</keyword>
<dbReference type="InterPro" id="IPR003783">
    <property type="entry name" value="Regulatory_RecX"/>
</dbReference>